<organism evidence="2 3">
    <name type="scientific">Panagrolaimus davidi</name>
    <dbReference type="NCBI Taxonomy" id="227884"/>
    <lineage>
        <taxon>Eukaryota</taxon>
        <taxon>Metazoa</taxon>
        <taxon>Ecdysozoa</taxon>
        <taxon>Nematoda</taxon>
        <taxon>Chromadorea</taxon>
        <taxon>Rhabditida</taxon>
        <taxon>Tylenchina</taxon>
        <taxon>Panagrolaimomorpha</taxon>
        <taxon>Panagrolaimoidea</taxon>
        <taxon>Panagrolaimidae</taxon>
        <taxon>Panagrolaimus</taxon>
    </lineage>
</organism>
<keyword evidence="2" id="KW-1185">Reference proteome</keyword>
<evidence type="ECO:0000256" key="1">
    <source>
        <dbReference type="SAM" id="MobiDB-lite"/>
    </source>
</evidence>
<reference evidence="3" key="1">
    <citation type="submission" date="2022-11" db="UniProtKB">
        <authorList>
            <consortium name="WormBaseParasite"/>
        </authorList>
    </citation>
    <scope>IDENTIFICATION</scope>
</reference>
<sequence length="219" mass="25077">MELSGGMELFCDVFENGEEHQHLPNIDPQQPLPELGRLPREKLDRAFRQLKKSMIQSYNSRIFFPQVSAPHFYPNPAAIEFHPNAQPLSIISAPSSAKSPHKIPTQKQIARRLTSCATAKSQQSHPPQQQQHQSLQQQQLQCYIDPAHFDHQQSYFHGTQFQQQLPPPTSTTIVPMHTPQQQLQPSFLTFAQYINQRNMALLDELRANETMLSNLLYTG</sequence>
<dbReference type="AlphaFoldDB" id="A0A914QF84"/>
<proteinExistence type="predicted"/>
<feature type="compositionally biased region" description="Low complexity" evidence="1">
    <location>
        <begin position="122"/>
        <end position="137"/>
    </location>
</feature>
<name>A0A914QF84_9BILA</name>
<evidence type="ECO:0000313" key="2">
    <source>
        <dbReference type="Proteomes" id="UP000887578"/>
    </source>
</evidence>
<accession>A0A914QF84</accession>
<evidence type="ECO:0000313" key="3">
    <source>
        <dbReference type="WBParaSite" id="PDA_v2.g28090.t1"/>
    </source>
</evidence>
<dbReference type="WBParaSite" id="PDA_v2.g28090.t1">
    <property type="protein sequence ID" value="PDA_v2.g28090.t1"/>
    <property type="gene ID" value="PDA_v2.g28090"/>
</dbReference>
<dbReference type="Proteomes" id="UP000887578">
    <property type="component" value="Unplaced"/>
</dbReference>
<feature type="region of interest" description="Disordered" evidence="1">
    <location>
        <begin position="117"/>
        <end position="137"/>
    </location>
</feature>
<protein>
    <submittedName>
        <fullName evidence="3">Uncharacterized protein</fullName>
    </submittedName>
</protein>